<sequence length="688" mass="76174">MSSAQRFYRQLSSTLVNHCSTTLAAFSLVIAPYSVASQHAHKAQVEAPSTTSIEYQLAQPWRKEIRDKDNDLLLAGLSVHELQSSSAPPVHKLRALAYYTNIRALLDVSNDGGFGRLYAKHLDQPITGVEYLAEIAPTNSRASAVFSIQIPKNFNLKQPCLVVAPSSGSRGVYGAVGVSGFWALNKGCAVSYTDKGTGTGFYFTELKKQLRLDGEVETATSEWVNLAGQPKEHANHWVATRHAHSGKNVEKDWGYYTLVAADLGIQAINDHFKRQLTAQDVWVVASGISNAGAAVLAATEQDDYQLIDATMAGEPNVTPPVKQLALLDLRLAKPEPKQFRVNQGYFTFVHQSLYTPCANYAVIPDLPATMVFKKQAETACDWLYQSGLTSAKTTSERAMFAQQQLIAMGVTPSALGLGPIYTTMGIWPALNANYASAYSRSQLFGDPCGTAYQSDDIFTVNQPSEAQLKKVWALSSGIPPTAGIRIGQYRNIASQVPSLKGLPNNIVQTLCYNAWTFPELRTTLKFEDFFSNANDQALRQGLSEIRYTGDLRATPTIIVHGQADRLILPNHTSRPYFWLNRTEHRNISQLSYIEVVSGQHFDALLQYPPYNQILAPLHGYFEEALESLWQQKYEQKPLPRSGIIKPQMRQLKNAALEPLSQEHLPSLFDSVAVFSAEKDRLVIRNLKD</sequence>
<dbReference type="GO" id="GO:0019605">
    <property type="term" value="P:butyrate metabolic process"/>
    <property type="evidence" value="ECO:0007669"/>
    <property type="project" value="InterPro"/>
</dbReference>
<dbReference type="Proteomes" id="UP001239782">
    <property type="component" value="Chromosome"/>
</dbReference>
<reference evidence="2 3" key="1">
    <citation type="submission" date="2023-08" db="EMBL/GenBank/DDBJ databases">
        <title>Pleionea litopenaei sp. nov., isolated from stomach of juvenile Litopenaeus vannamei.</title>
        <authorList>
            <person name="Rho A.M."/>
            <person name="Hwang C.Y."/>
        </authorList>
    </citation>
    <scope>NUCLEOTIDE SEQUENCE [LARGE SCALE GENOMIC DNA]</scope>
    <source>
        <strain evidence="2 3">HL-JVS1</strain>
    </source>
</reference>
<keyword evidence="3" id="KW-1185">Reference proteome</keyword>
<dbReference type="AlphaFoldDB" id="A0AA51RTZ7"/>
<protein>
    <submittedName>
        <fullName evidence="2">3-hydroxybutyrate oligomer hydrolase family protein</fullName>
    </submittedName>
</protein>
<dbReference type="GO" id="GO:0005615">
    <property type="term" value="C:extracellular space"/>
    <property type="evidence" value="ECO:0007669"/>
    <property type="project" value="InterPro"/>
</dbReference>
<evidence type="ECO:0000256" key="1">
    <source>
        <dbReference type="ARBA" id="ARBA00022801"/>
    </source>
</evidence>
<evidence type="ECO:0000313" key="2">
    <source>
        <dbReference type="EMBL" id="WMS87557.1"/>
    </source>
</evidence>
<evidence type="ECO:0000313" key="3">
    <source>
        <dbReference type="Proteomes" id="UP001239782"/>
    </source>
</evidence>
<dbReference type="EMBL" id="CP133548">
    <property type="protein sequence ID" value="WMS87557.1"/>
    <property type="molecule type" value="Genomic_DNA"/>
</dbReference>
<dbReference type="KEGG" id="plei:Q9312_01210"/>
<gene>
    <name evidence="2" type="ORF">Q9312_01210</name>
</gene>
<proteinExistence type="predicted"/>
<dbReference type="Pfam" id="PF10605">
    <property type="entry name" value="3HBOH"/>
    <property type="match status" value="1"/>
</dbReference>
<name>A0AA51RTZ7_9GAMM</name>
<keyword evidence="1 2" id="KW-0378">Hydrolase</keyword>
<dbReference type="InterPro" id="IPR016582">
    <property type="entry name" value="OHBut_olig_hydro_put"/>
</dbReference>
<organism evidence="2 3">
    <name type="scientific">Pleionea litopenaei</name>
    <dbReference type="NCBI Taxonomy" id="3070815"/>
    <lineage>
        <taxon>Bacteria</taxon>
        <taxon>Pseudomonadati</taxon>
        <taxon>Pseudomonadota</taxon>
        <taxon>Gammaproteobacteria</taxon>
        <taxon>Oceanospirillales</taxon>
        <taxon>Pleioneaceae</taxon>
        <taxon>Pleionea</taxon>
    </lineage>
</organism>
<accession>A0AA51RTZ7</accession>
<dbReference type="GO" id="GO:0047989">
    <property type="term" value="F:hydroxybutyrate-dimer hydrolase activity"/>
    <property type="evidence" value="ECO:0007669"/>
    <property type="project" value="InterPro"/>
</dbReference>
<dbReference type="RefSeq" id="WP_309202698.1">
    <property type="nucleotide sequence ID" value="NZ_CP133548.1"/>
</dbReference>